<evidence type="ECO:0000313" key="1">
    <source>
        <dbReference type="EMBL" id="QHT22736.1"/>
    </source>
</evidence>
<protein>
    <submittedName>
        <fullName evidence="1">Uncharacterized protein</fullName>
    </submittedName>
</protein>
<accession>A0A6C0E0T1</accession>
<dbReference type="EMBL" id="MN739720">
    <property type="protein sequence ID" value="QHT22736.1"/>
    <property type="molecule type" value="Genomic_DNA"/>
</dbReference>
<dbReference type="AlphaFoldDB" id="A0A6C0E0T1"/>
<reference evidence="1" key="1">
    <citation type="journal article" date="2020" name="Nature">
        <title>Giant virus diversity and host interactions through global metagenomics.</title>
        <authorList>
            <person name="Schulz F."/>
            <person name="Roux S."/>
            <person name="Paez-Espino D."/>
            <person name="Jungbluth S."/>
            <person name="Walsh D.A."/>
            <person name="Denef V.J."/>
            <person name="McMahon K.D."/>
            <person name="Konstantinidis K.T."/>
            <person name="Eloe-Fadrosh E.A."/>
            <person name="Kyrpides N.C."/>
            <person name="Woyke T."/>
        </authorList>
    </citation>
    <scope>NUCLEOTIDE SEQUENCE</scope>
    <source>
        <strain evidence="1">GVMAG-M-3300023179-114</strain>
    </source>
</reference>
<proteinExistence type="predicted"/>
<name>A0A6C0E0T1_9ZZZZ</name>
<sequence length="219" mass="25400">MQLDISDNQEYMDDELLNDPVSSFQNNNVNSKINVIKKIEPPLVKPILKRHPLANHPVKPPSISYEDLLNNMGLYIDNDNGQLQTITNTNQPQNQNPPSIKRKGAQVKMECSKVKGCKSQQQNVPVQPVITQNSYIYNKYFKEHLKQPEDNPVIPKTAEEYKQLIVQKLIEKRIQQLRVSQMKSTKLIMPTNNIHISPMNINHRVTNINLNRLFKWKLK</sequence>
<organism evidence="1">
    <name type="scientific">viral metagenome</name>
    <dbReference type="NCBI Taxonomy" id="1070528"/>
    <lineage>
        <taxon>unclassified sequences</taxon>
        <taxon>metagenomes</taxon>
        <taxon>organismal metagenomes</taxon>
    </lineage>
</organism>